<dbReference type="HOGENOM" id="CLU_063715_0_0_1"/>
<reference evidence="2" key="2">
    <citation type="journal article" date="2013" name="PLoS Genet.">
        <title>Comparative genome structure, secondary metabolite, and effector coding capacity across Cochliobolus pathogens.</title>
        <authorList>
            <person name="Condon B.J."/>
            <person name="Leng Y."/>
            <person name="Wu D."/>
            <person name="Bushley K.E."/>
            <person name="Ohm R.A."/>
            <person name="Otillar R."/>
            <person name="Martin J."/>
            <person name="Schackwitz W."/>
            <person name="Grimwood J."/>
            <person name="MohdZainudin N."/>
            <person name="Xue C."/>
            <person name="Wang R."/>
            <person name="Manning V.A."/>
            <person name="Dhillon B."/>
            <person name="Tu Z.J."/>
            <person name="Steffenson B.J."/>
            <person name="Salamov A."/>
            <person name="Sun H."/>
            <person name="Lowry S."/>
            <person name="LaButti K."/>
            <person name="Han J."/>
            <person name="Copeland A."/>
            <person name="Lindquist E."/>
            <person name="Barry K."/>
            <person name="Schmutz J."/>
            <person name="Baker S.E."/>
            <person name="Ciuffetti L.M."/>
            <person name="Grigoriev I.V."/>
            <person name="Zhong S."/>
            <person name="Turgeon B.G."/>
        </authorList>
    </citation>
    <scope>NUCLEOTIDE SEQUENCE [LARGE SCALE GENOMIC DNA]</scope>
    <source>
        <strain evidence="2">C5 / ATCC 48332 / race O</strain>
    </source>
</reference>
<name>M2TYM5_COCH5</name>
<sequence length="282" mass="33398">MSQSIVSQFGAPKKARLKGAAEYLKYKKIPFYHNDLFRYFGVSKRHLDRCDRFLQELGWSVRVLTWSQLSEELDLGVTGRTLREYMGSMDYHKCIACLKGWTRKNWVEVMLQRYLKPEDWRRVRFSDEVYWSLGAEEKIQIIRKLGERYCADCIYYTLDRHTEKAHQRQHSWVAIGYNFKLDLYFYNTKSSSGKMSYLRGDDFVLEEDNDSGHGGGHSKGGNIVKSWKQHNGLESYFNCPSSLDLALIENCWRPPKQFMLRYPDWDEFETRELAIEGWQKVS</sequence>
<accession>M2TYM5</accession>
<dbReference type="AlphaFoldDB" id="M2TYM5"/>
<dbReference type="EMBL" id="KB445583">
    <property type="protein sequence ID" value="EMD86931.1"/>
    <property type="molecule type" value="Genomic_DNA"/>
</dbReference>
<proteinExistence type="predicted"/>
<dbReference type="Gene3D" id="3.30.420.10">
    <property type="entry name" value="Ribonuclease H-like superfamily/Ribonuclease H"/>
    <property type="match status" value="1"/>
</dbReference>
<protein>
    <submittedName>
        <fullName evidence="1">Uncharacterized protein</fullName>
    </submittedName>
</protein>
<dbReference type="InterPro" id="IPR036397">
    <property type="entry name" value="RNaseH_sf"/>
</dbReference>
<evidence type="ECO:0000313" key="2">
    <source>
        <dbReference type="Proteomes" id="UP000016936"/>
    </source>
</evidence>
<keyword evidence="2" id="KW-1185">Reference proteome</keyword>
<reference evidence="1 2" key="1">
    <citation type="journal article" date="2012" name="PLoS Pathog.">
        <title>Diverse lifestyles and strategies of plant pathogenesis encoded in the genomes of eighteen Dothideomycetes fungi.</title>
        <authorList>
            <person name="Ohm R.A."/>
            <person name="Feau N."/>
            <person name="Henrissat B."/>
            <person name="Schoch C.L."/>
            <person name="Horwitz B.A."/>
            <person name="Barry K.W."/>
            <person name="Condon B.J."/>
            <person name="Copeland A.C."/>
            <person name="Dhillon B."/>
            <person name="Glaser F."/>
            <person name="Hesse C.N."/>
            <person name="Kosti I."/>
            <person name="LaButti K."/>
            <person name="Lindquist E.A."/>
            <person name="Lucas S."/>
            <person name="Salamov A.A."/>
            <person name="Bradshaw R.E."/>
            <person name="Ciuffetti L."/>
            <person name="Hamelin R.C."/>
            <person name="Kema G.H.J."/>
            <person name="Lawrence C."/>
            <person name="Scott J.A."/>
            <person name="Spatafora J.W."/>
            <person name="Turgeon B.G."/>
            <person name="de Wit P.J.G.M."/>
            <person name="Zhong S."/>
            <person name="Goodwin S.B."/>
            <person name="Grigoriev I.V."/>
        </authorList>
    </citation>
    <scope>NUCLEOTIDE SEQUENCE [LARGE SCALE GENOMIC DNA]</scope>
    <source>
        <strain evidence="2">C5 / ATCC 48332 / race O</strain>
    </source>
</reference>
<dbReference type="OrthoDB" id="3691195at2759"/>
<dbReference type="GO" id="GO:0003676">
    <property type="term" value="F:nucleic acid binding"/>
    <property type="evidence" value="ECO:0007669"/>
    <property type="project" value="InterPro"/>
</dbReference>
<dbReference type="OMA" id="FAATSHY"/>
<organism evidence="1 2">
    <name type="scientific">Cochliobolus heterostrophus (strain C5 / ATCC 48332 / race O)</name>
    <name type="common">Southern corn leaf blight fungus</name>
    <name type="synonym">Bipolaris maydis</name>
    <dbReference type="NCBI Taxonomy" id="701091"/>
    <lineage>
        <taxon>Eukaryota</taxon>
        <taxon>Fungi</taxon>
        <taxon>Dikarya</taxon>
        <taxon>Ascomycota</taxon>
        <taxon>Pezizomycotina</taxon>
        <taxon>Dothideomycetes</taxon>
        <taxon>Pleosporomycetidae</taxon>
        <taxon>Pleosporales</taxon>
        <taxon>Pleosporineae</taxon>
        <taxon>Pleosporaceae</taxon>
        <taxon>Bipolaris</taxon>
    </lineage>
</organism>
<evidence type="ECO:0000313" key="1">
    <source>
        <dbReference type="EMBL" id="EMD86931.1"/>
    </source>
</evidence>
<dbReference type="Proteomes" id="UP000016936">
    <property type="component" value="Unassembled WGS sequence"/>
</dbReference>
<gene>
    <name evidence="1" type="ORF">COCHEDRAFT_1160058</name>
</gene>